<dbReference type="InterPro" id="IPR003595">
    <property type="entry name" value="Tyr_Pase_cat"/>
</dbReference>
<dbReference type="PROSITE" id="PS50054">
    <property type="entry name" value="TYR_PHOSPHATASE_DUAL"/>
    <property type="match status" value="1"/>
</dbReference>
<dbReference type="KEGG" id="aqu:100637025"/>
<dbReference type="InterPro" id="IPR029021">
    <property type="entry name" value="Prot-tyrosine_phosphatase-like"/>
</dbReference>
<reference evidence="11" key="2">
    <citation type="submission" date="2017-05" db="UniProtKB">
        <authorList>
            <consortium name="EnsemblMetazoa"/>
        </authorList>
    </citation>
    <scope>IDENTIFICATION</scope>
</reference>
<dbReference type="PROSITE" id="PS50056">
    <property type="entry name" value="TYR_PHOSPHATASE_2"/>
    <property type="match status" value="1"/>
</dbReference>
<dbReference type="SUPFAM" id="SSF52799">
    <property type="entry name" value="(Phosphotyrosine protein) phosphatases II"/>
    <property type="match status" value="1"/>
</dbReference>
<dbReference type="EnsemblMetazoa" id="Aqu2.1.42015_001">
    <property type="protein sequence ID" value="Aqu2.1.42015_001"/>
    <property type="gene ID" value="Aqu2.1.42015"/>
</dbReference>
<dbReference type="InterPro" id="IPR001763">
    <property type="entry name" value="Rhodanese-like_dom"/>
</dbReference>
<proteinExistence type="inferred from homology"/>
<protein>
    <submittedName>
        <fullName evidence="11">Uncharacterized protein</fullName>
    </submittedName>
</protein>
<dbReference type="SMART" id="SM00195">
    <property type="entry name" value="DSPc"/>
    <property type="match status" value="1"/>
</dbReference>
<dbReference type="Gene3D" id="3.40.250.10">
    <property type="entry name" value="Rhodanese-like domain"/>
    <property type="match status" value="1"/>
</dbReference>
<evidence type="ECO:0000259" key="8">
    <source>
        <dbReference type="PROSITE" id="PS50054"/>
    </source>
</evidence>
<keyword evidence="12" id="KW-1185">Reference proteome</keyword>
<feature type="domain" description="Tyrosine-protein phosphatase" evidence="8">
    <location>
        <begin position="186"/>
        <end position="327"/>
    </location>
</feature>
<keyword evidence="5" id="KW-0539">Nucleus</keyword>
<dbReference type="PANTHER" id="PTHR10159">
    <property type="entry name" value="DUAL SPECIFICITY PROTEIN PHOSPHATASE"/>
    <property type="match status" value="1"/>
</dbReference>
<dbReference type="PANTHER" id="PTHR10159:SF530">
    <property type="entry name" value="DUAL SPECIFICITY PROTEIN PHOSPHATASE DDB_G0271350-RELATED"/>
    <property type="match status" value="1"/>
</dbReference>
<dbReference type="GO" id="GO:0004722">
    <property type="term" value="F:protein serine/threonine phosphatase activity"/>
    <property type="evidence" value="ECO:0007669"/>
    <property type="project" value="UniProtKB-EC"/>
</dbReference>
<evidence type="ECO:0000313" key="12">
    <source>
        <dbReference type="Proteomes" id="UP000007879"/>
    </source>
</evidence>
<dbReference type="FunCoup" id="A0A1X7VQA1">
    <property type="interactions" value="129"/>
</dbReference>
<accession>A0A1X7VQA1</accession>
<dbReference type="Pfam" id="PF00581">
    <property type="entry name" value="Rhodanese"/>
    <property type="match status" value="1"/>
</dbReference>
<dbReference type="Gene3D" id="3.90.190.10">
    <property type="entry name" value="Protein tyrosine phosphatase superfamily"/>
    <property type="match status" value="1"/>
</dbReference>
<dbReference type="GO" id="GO:0017017">
    <property type="term" value="F:MAP kinase tyrosine/serine/threonine phosphatase activity"/>
    <property type="evidence" value="ECO:0007669"/>
    <property type="project" value="InterPro"/>
</dbReference>
<dbReference type="SMART" id="SM00450">
    <property type="entry name" value="RHOD"/>
    <property type="match status" value="1"/>
</dbReference>
<dbReference type="SMART" id="SM00404">
    <property type="entry name" value="PTPc_motif"/>
    <property type="match status" value="1"/>
</dbReference>
<dbReference type="PROSITE" id="PS00383">
    <property type="entry name" value="TYR_PHOSPHATASE_1"/>
    <property type="match status" value="1"/>
</dbReference>
<dbReference type="InterPro" id="IPR000340">
    <property type="entry name" value="Dual-sp_phosphatase_cat-dom"/>
</dbReference>
<dbReference type="OrthoDB" id="165342at2759"/>
<evidence type="ECO:0000259" key="9">
    <source>
        <dbReference type="PROSITE" id="PS50056"/>
    </source>
</evidence>
<dbReference type="InterPro" id="IPR008343">
    <property type="entry name" value="MKP"/>
</dbReference>
<sequence length="461" mass="50922">MDTTVERDGHFRQPAATTDSPKFIWICPSELAKKIEEDREQWLLLDTRSFSLYSGKHIDNARSFAFAPMLMKRLLKGTASLDSLILRLTDTSLLSSIGAAERIVLYDSNSTPSETKADLVKLVETLQARFENKLNIRVLLGGMETFQEAYPSLCNSSEPSKALSPTLATLPTSSVDCTGYDTPEGTPVEILPFLYLGSAKDSSDLRILKKMNITAVLNITTSCPNHFEPYLEYKSIPVEDTHQADLLSRLQTAINFIDEIKSKGGRVFVHCHAGISRSATVCIAYLMQHKKVTMTEAYKYVQSRRPIISPNLGFMGQLMVHQKNLELHWTTVSSQMTCTTSTVTNTHVNCLSCQSPSQATKNTSFFEESLPTANTEQVCSFSESLIPAIKNFGATGVNSVPVRKGSLPAASSRSRDGLRLSLNDEFTRRKSTTSTNQVSPCRVEASQRSLTLSLNLSTTCT</sequence>
<dbReference type="InterPro" id="IPR036873">
    <property type="entry name" value="Rhodanese-like_dom_sf"/>
</dbReference>
<evidence type="ECO:0000256" key="4">
    <source>
        <dbReference type="ARBA" id="ARBA00022912"/>
    </source>
</evidence>
<dbReference type="STRING" id="400682.A0A1X7VQA1"/>
<evidence type="ECO:0000256" key="6">
    <source>
        <dbReference type="ARBA" id="ARBA00048336"/>
    </source>
</evidence>
<comment type="subcellular location">
    <subcellularLocation>
        <location evidence="1">Nucleus</location>
    </subcellularLocation>
</comment>
<dbReference type="PROSITE" id="PS50206">
    <property type="entry name" value="RHODANESE_3"/>
    <property type="match status" value="1"/>
</dbReference>
<organism evidence="11">
    <name type="scientific">Amphimedon queenslandica</name>
    <name type="common">Sponge</name>
    <dbReference type="NCBI Taxonomy" id="400682"/>
    <lineage>
        <taxon>Eukaryota</taxon>
        <taxon>Metazoa</taxon>
        <taxon>Porifera</taxon>
        <taxon>Demospongiae</taxon>
        <taxon>Heteroscleromorpha</taxon>
        <taxon>Haplosclerida</taxon>
        <taxon>Niphatidae</taxon>
        <taxon>Amphimedon</taxon>
    </lineage>
</organism>
<evidence type="ECO:0000256" key="5">
    <source>
        <dbReference type="ARBA" id="ARBA00023242"/>
    </source>
</evidence>
<dbReference type="Proteomes" id="UP000007879">
    <property type="component" value="Unassembled WGS sequence"/>
</dbReference>
<dbReference type="GO" id="GO:0005737">
    <property type="term" value="C:cytoplasm"/>
    <property type="evidence" value="ECO:0007669"/>
    <property type="project" value="TreeGrafter"/>
</dbReference>
<dbReference type="FunFam" id="3.90.190.10:FF:000004">
    <property type="entry name" value="Protein phosphatase Slingshot homolog 2"/>
    <property type="match status" value="1"/>
</dbReference>
<evidence type="ECO:0000256" key="1">
    <source>
        <dbReference type="ARBA" id="ARBA00004123"/>
    </source>
</evidence>
<dbReference type="Pfam" id="PF00782">
    <property type="entry name" value="DSPc"/>
    <property type="match status" value="1"/>
</dbReference>
<keyword evidence="4" id="KW-0904">Protein phosphatase</keyword>
<feature type="region of interest" description="Disordered" evidence="7">
    <location>
        <begin position="403"/>
        <end position="422"/>
    </location>
</feature>
<evidence type="ECO:0000256" key="7">
    <source>
        <dbReference type="SAM" id="MobiDB-lite"/>
    </source>
</evidence>
<dbReference type="eggNOG" id="KOG1716">
    <property type="taxonomic scope" value="Eukaryota"/>
</dbReference>
<dbReference type="PRINTS" id="PR01764">
    <property type="entry name" value="MAPKPHPHTASE"/>
</dbReference>
<evidence type="ECO:0000313" key="11">
    <source>
        <dbReference type="EnsemblMetazoa" id="Aqu2.1.42015_001"/>
    </source>
</evidence>
<dbReference type="InterPro" id="IPR016130">
    <property type="entry name" value="Tyr_Pase_AS"/>
</dbReference>
<comment type="catalytic activity">
    <reaction evidence="6">
        <text>O-phospho-L-threonyl-[protein] + H2O = L-threonyl-[protein] + phosphate</text>
        <dbReference type="Rhea" id="RHEA:47004"/>
        <dbReference type="Rhea" id="RHEA-COMP:11060"/>
        <dbReference type="Rhea" id="RHEA-COMP:11605"/>
        <dbReference type="ChEBI" id="CHEBI:15377"/>
        <dbReference type="ChEBI" id="CHEBI:30013"/>
        <dbReference type="ChEBI" id="CHEBI:43474"/>
        <dbReference type="ChEBI" id="CHEBI:61977"/>
        <dbReference type="EC" id="3.1.3.16"/>
    </reaction>
</comment>
<dbReference type="AlphaFoldDB" id="A0A1X7VQA1"/>
<dbReference type="SUPFAM" id="SSF52821">
    <property type="entry name" value="Rhodanese/Cell cycle control phosphatase"/>
    <property type="match status" value="1"/>
</dbReference>
<reference evidence="12" key="1">
    <citation type="journal article" date="2010" name="Nature">
        <title>The Amphimedon queenslandica genome and the evolution of animal complexity.</title>
        <authorList>
            <person name="Srivastava M."/>
            <person name="Simakov O."/>
            <person name="Chapman J."/>
            <person name="Fahey B."/>
            <person name="Gauthier M.E."/>
            <person name="Mitros T."/>
            <person name="Richards G.S."/>
            <person name="Conaco C."/>
            <person name="Dacre M."/>
            <person name="Hellsten U."/>
            <person name="Larroux C."/>
            <person name="Putnam N.H."/>
            <person name="Stanke M."/>
            <person name="Adamska M."/>
            <person name="Darling A."/>
            <person name="Degnan S.M."/>
            <person name="Oakley T.H."/>
            <person name="Plachetzki D.C."/>
            <person name="Zhai Y."/>
            <person name="Adamski M."/>
            <person name="Calcino A."/>
            <person name="Cummins S.F."/>
            <person name="Goodstein D.M."/>
            <person name="Harris C."/>
            <person name="Jackson D.J."/>
            <person name="Leys S.P."/>
            <person name="Shu S."/>
            <person name="Woodcroft B.J."/>
            <person name="Vervoort M."/>
            <person name="Kosik K.S."/>
            <person name="Manning G."/>
            <person name="Degnan B.M."/>
            <person name="Rokhsar D.S."/>
        </authorList>
    </citation>
    <scope>NUCLEOTIDE SEQUENCE [LARGE SCALE GENOMIC DNA]</scope>
</reference>
<dbReference type="InterPro" id="IPR020422">
    <property type="entry name" value="TYR_PHOSPHATASE_DUAL_dom"/>
</dbReference>
<dbReference type="EnsemblMetazoa" id="XM_003383298.2">
    <property type="protein sequence ID" value="XP_003383346.1"/>
    <property type="gene ID" value="LOC100637025"/>
</dbReference>
<name>A0A1X7VQA1_AMPQE</name>
<dbReference type="InParanoid" id="A0A1X7VQA1"/>
<dbReference type="GO" id="GO:0043409">
    <property type="term" value="P:negative regulation of MAPK cascade"/>
    <property type="evidence" value="ECO:0007669"/>
    <property type="project" value="TreeGrafter"/>
</dbReference>
<feature type="domain" description="Tyrosine specific protein phosphatases" evidence="9">
    <location>
        <begin position="244"/>
        <end position="306"/>
    </location>
</feature>
<dbReference type="GO" id="GO:0005634">
    <property type="term" value="C:nucleus"/>
    <property type="evidence" value="ECO:0007669"/>
    <property type="project" value="UniProtKB-SubCell"/>
</dbReference>
<gene>
    <name evidence="11" type="primary">100637025</name>
</gene>
<evidence type="ECO:0000256" key="2">
    <source>
        <dbReference type="ARBA" id="ARBA00008601"/>
    </source>
</evidence>
<evidence type="ECO:0000259" key="10">
    <source>
        <dbReference type="PROSITE" id="PS50206"/>
    </source>
</evidence>
<comment type="similarity">
    <text evidence="2">Belongs to the protein-tyrosine phosphatase family. Non-receptor class dual specificity subfamily.</text>
</comment>
<keyword evidence="3" id="KW-0378">Hydrolase</keyword>
<evidence type="ECO:0000256" key="3">
    <source>
        <dbReference type="ARBA" id="ARBA00022801"/>
    </source>
</evidence>
<dbReference type="InterPro" id="IPR000387">
    <property type="entry name" value="Tyr_Pase_dom"/>
</dbReference>
<feature type="domain" description="Rhodanese" evidence="10">
    <location>
        <begin position="38"/>
        <end position="155"/>
    </location>
</feature>